<evidence type="ECO:0000313" key="2">
    <source>
        <dbReference type="EMBL" id="MEJ5978405.1"/>
    </source>
</evidence>
<protein>
    <submittedName>
        <fullName evidence="2">PilZ domain-containing protein</fullName>
    </submittedName>
</protein>
<accession>A0ABU8RZ91</accession>
<comment type="caution">
    <text evidence="2">The sequence shown here is derived from an EMBL/GenBank/DDBJ whole genome shotgun (WGS) entry which is preliminary data.</text>
</comment>
<proteinExistence type="predicted"/>
<dbReference type="Proteomes" id="UP001361239">
    <property type="component" value="Unassembled WGS sequence"/>
</dbReference>
<sequence>MTSPRFGCNDGLSLAARMSDRREQRRIRAPRVVQVAHDGAAAYARCRDFSDTGMKLDLTVPLQLNDMVTVALSSSVMLCGSVAWVRGRECGVVFDGTVDSDALLDAVEPQAGVVASPATLNLLHGRRWPGDGRPTPPAGGKPDARFQAGLAVTVMIGPNEEQRGVVRWASGNIAAFELAPGAEPSQPLLPAPSH</sequence>
<organism evidence="2 3">
    <name type="scientific">Novosphingobium anseongense</name>
    <dbReference type="NCBI Taxonomy" id="3133436"/>
    <lineage>
        <taxon>Bacteria</taxon>
        <taxon>Pseudomonadati</taxon>
        <taxon>Pseudomonadota</taxon>
        <taxon>Alphaproteobacteria</taxon>
        <taxon>Sphingomonadales</taxon>
        <taxon>Sphingomonadaceae</taxon>
        <taxon>Novosphingobium</taxon>
    </lineage>
</organism>
<evidence type="ECO:0000313" key="3">
    <source>
        <dbReference type="Proteomes" id="UP001361239"/>
    </source>
</evidence>
<reference evidence="2 3" key="1">
    <citation type="submission" date="2024-03" db="EMBL/GenBank/DDBJ databases">
        <authorList>
            <person name="Jo J.-H."/>
        </authorList>
    </citation>
    <scope>NUCLEOTIDE SEQUENCE [LARGE SCALE GENOMIC DNA]</scope>
    <source>
        <strain evidence="2 3">PS1R-30</strain>
    </source>
</reference>
<dbReference type="Gene3D" id="2.40.10.220">
    <property type="entry name" value="predicted glycosyltransferase like domains"/>
    <property type="match status" value="1"/>
</dbReference>
<dbReference type="Pfam" id="PF07238">
    <property type="entry name" value="PilZ"/>
    <property type="match status" value="1"/>
</dbReference>
<evidence type="ECO:0000259" key="1">
    <source>
        <dbReference type="Pfam" id="PF07238"/>
    </source>
</evidence>
<name>A0ABU8RZ91_9SPHN</name>
<dbReference type="InterPro" id="IPR009875">
    <property type="entry name" value="PilZ_domain"/>
</dbReference>
<dbReference type="EMBL" id="JBBHJZ010000003">
    <property type="protein sequence ID" value="MEJ5978405.1"/>
    <property type="molecule type" value="Genomic_DNA"/>
</dbReference>
<dbReference type="RefSeq" id="WP_339588327.1">
    <property type="nucleotide sequence ID" value="NZ_JBBHJZ010000003.1"/>
</dbReference>
<feature type="domain" description="PilZ" evidence="1">
    <location>
        <begin position="20"/>
        <end position="96"/>
    </location>
</feature>
<keyword evidence="3" id="KW-1185">Reference proteome</keyword>
<gene>
    <name evidence="2" type="ORF">WG901_17260</name>
</gene>
<dbReference type="SUPFAM" id="SSF141371">
    <property type="entry name" value="PilZ domain-like"/>
    <property type="match status" value="1"/>
</dbReference>